<name>A0A1F5XHV8_9BACT</name>
<dbReference type="AlphaFoldDB" id="A0A1F5XHV8"/>
<organism evidence="2 3">
    <name type="scientific">Candidatus Giovannonibacteria bacterium RIFCSPLOWO2_01_FULL_46_32</name>
    <dbReference type="NCBI Taxonomy" id="1798353"/>
    <lineage>
        <taxon>Bacteria</taxon>
        <taxon>Candidatus Giovannoniibacteriota</taxon>
    </lineage>
</organism>
<evidence type="ECO:0000256" key="1">
    <source>
        <dbReference type="SAM" id="Phobius"/>
    </source>
</evidence>
<accession>A0A1F5XHV8</accession>
<dbReference type="EMBL" id="MFIF01000005">
    <property type="protein sequence ID" value="OGF87457.1"/>
    <property type="molecule type" value="Genomic_DNA"/>
</dbReference>
<sequence>MDATLNILSLIFGLGGSYYSLKNIIIANVKTQINQNSIKYQQSWGKMSLFHRFVFRFFHLNKENLLAPFLVYPNPNNKSEMRAWNIFNFGLFFLAFVLQIYLATRS</sequence>
<feature type="transmembrane region" description="Helical" evidence="1">
    <location>
        <begin position="83"/>
        <end position="103"/>
    </location>
</feature>
<proteinExistence type="predicted"/>
<reference evidence="2 3" key="1">
    <citation type="journal article" date="2016" name="Nat. Commun.">
        <title>Thousands of microbial genomes shed light on interconnected biogeochemical processes in an aquifer system.</title>
        <authorList>
            <person name="Anantharaman K."/>
            <person name="Brown C.T."/>
            <person name="Hug L.A."/>
            <person name="Sharon I."/>
            <person name="Castelle C.J."/>
            <person name="Probst A.J."/>
            <person name="Thomas B.C."/>
            <person name="Singh A."/>
            <person name="Wilkins M.J."/>
            <person name="Karaoz U."/>
            <person name="Brodie E.L."/>
            <person name="Williams K.H."/>
            <person name="Hubbard S.S."/>
            <person name="Banfield J.F."/>
        </authorList>
    </citation>
    <scope>NUCLEOTIDE SEQUENCE [LARGE SCALE GENOMIC DNA]</scope>
</reference>
<keyword evidence="1" id="KW-0472">Membrane</keyword>
<evidence type="ECO:0000313" key="3">
    <source>
        <dbReference type="Proteomes" id="UP000177346"/>
    </source>
</evidence>
<keyword evidence="1" id="KW-1133">Transmembrane helix</keyword>
<dbReference type="Proteomes" id="UP000177346">
    <property type="component" value="Unassembled WGS sequence"/>
</dbReference>
<protein>
    <submittedName>
        <fullName evidence="2">Uncharacterized protein</fullName>
    </submittedName>
</protein>
<comment type="caution">
    <text evidence="2">The sequence shown here is derived from an EMBL/GenBank/DDBJ whole genome shotgun (WGS) entry which is preliminary data.</text>
</comment>
<evidence type="ECO:0000313" key="2">
    <source>
        <dbReference type="EMBL" id="OGF87457.1"/>
    </source>
</evidence>
<keyword evidence="1" id="KW-0812">Transmembrane</keyword>
<gene>
    <name evidence="2" type="ORF">A3B19_02650</name>
</gene>